<dbReference type="RefSeq" id="WP_381831167.1">
    <property type="nucleotide sequence ID" value="NZ_JBHTCF010000006.1"/>
</dbReference>
<feature type="region of interest" description="Disordered" evidence="1">
    <location>
        <begin position="151"/>
        <end position="189"/>
    </location>
</feature>
<dbReference type="Gene3D" id="2.130.10.130">
    <property type="entry name" value="Integrin alpha, N-terminal"/>
    <property type="match status" value="1"/>
</dbReference>
<evidence type="ECO:0000313" key="3">
    <source>
        <dbReference type="Proteomes" id="UP001596523"/>
    </source>
</evidence>
<feature type="region of interest" description="Disordered" evidence="1">
    <location>
        <begin position="40"/>
        <end position="76"/>
    </location>
</feature>
<dbReference type="InterPro" id="IPR028994">
    <property type="entry name" value="Integrin_alpha_N"/>
</dbReference>
<comment type="caution">
    <text evidence="2">The sequence shown here is derived from an EMBL/GenBank/DDBJ whole genome shotgun (WGS) entry which is preliminary data.</text>
</comment>
<proteinExistence type="predicted"/>
<evidence type="ECO:0000256" key="1">
    <source>
        <dbReference type="SAM" id="MobiDB-lite"/>
    </source>
</evidence>
<reference evidence="3" key="1">
    <citation type="journal article" date="2019" name="Int. J. Syst. Evol. Microbiol.">
        <title>The Global Catalogue of Microorganisms (GCM) 10K type strain sequencing project: providing services to taxonomists for standard genome sequencing and annotation.</title>
        <authorList>
            <consortium name="The Broad Institute Genomics Platform"/>
            <consortium name="The Broad Institute Genome Sequencing Center for Infectious Disease"/>
            <person name="Wu L."/>
            <person name="Ma J."/>
        </authorList>
    </citation>
    <scope>NUCLEOTIDE SEQUENCE [LARGE SCALE GENOMIC DNA]</scope>
    <source>
        <strain evidence="3">SYNS20</strain>
    </source>
</reference>
<organism evidence="2 3">
    <name type="scientific">Streptomyces monticola</name>
    <dbReference type="NCBI Taxonomy" id="2666263"/>
    <lineage>
        <taxon>Bacteria</taxon>
        <taxon>Bacillati</taxon>
        <taxon>Actinomycetota</taxon>
        <taxon>Actinomycetes</taxon>
        <taxon>Kitasatosporales</taxon>
        <taxon>Streptomycetaceae</taxon>
        <taxon>Streptomyces</taxon>
    </lineage>
</organism>
<accession>A0ABW2JJR9</accession>
<keyword evidence="3" id="KW-1185">Reference proteome</keyword>
<dbReference type="SUPFAM" id="SSF69318">
    <property type="entry name" value="Integrin alpha N-terminal domain"/>
    <property type="match status" value="1"/>
</dbReference>
<evidence type="ECO:0000313" key="2">
    <source>
        <dbReference type="EMBL" id="MFC7305796.1"/>
    </source>
</evidence>
<dbReference type="Proteomes" id="UP001596523">
    <property type="component" value="Unassembled WGS sequence"/>
</dbReference>
<name>A0ABW2JJR9_9ACTN</name>
<sequence length="474" mass="49736">MRSTRSTRSIRRTKGAGRTGRTALCGAVCGALLLTGCTGSDRPPPSDVPSTHPPYTSRPIPAGKGSTLPDDLNGDGRPELQLHAGDKDALVPTHVAFLYGTGKGPDPKTRTILDAAGLGLPTRRVFHDEYTPRTSLTAPVKTADLDGDGYADVATTRDRTPDDTAGTGTSRTEAYISWGTPKGPRPGRRATRVRLGGHRISPESGLERGDFNGDGKHDLLASGAGRDGTADRFFVLYGPFSRAGEPARVTEHKGMREEGLYVDEIAPGRATGVVAASCHTGSKDSGLLFGAGPAGLGPPREIPAGSLPAWGDFDGDPGREVAVANDPTCDFYVEEESGPEWEPPPGAATTVKILDGTRVARTVRIPKAAAPMDAGRLDGTGPEELLIGHGDPEDEMEDPASPESLGVTLLSATRAPRALPHIPRNTTPHAIRDFDGDGREEVVFVRGALMQGAKLYVTEGTSPTDRPAFLGTVP</sequence>
<protein>
    <submittedName>
        <fullName evidence="2">FG-GAP repeat domain-containing protein</fullName>
    </submittedName>
</protein>
<dbReference type="EMBL" id="JBHTCF010000006">
    <property type="protein sequence ID" value="MFC7305796.1"/>
    <property type="molecule type" value="Genomic_DNA"/>
</dbReference>
<gene>
    <name evidence="2" type="ORF">ACFQVC_16405</name>
</gene>